<evidence type="ECO:0000313" key="2">
    <source>
        <dbReference type="Proteomes" id="UP000250079"/>
    </source>
</evidence>
<name>A0A2Z2NWQ5_9GAMM</name>
<dbReference type="Proteomes" id="UP000250079">
    <property type="component" value="Chromosome"/>
</dbReference>
<evidence type="ECO:0000313" key="1">
    <source>
        <dbReference type="EMBL" id="ASJ71594.1"/>
    </source>
</evidence>
<keyword evidence="2" id="KW-1185">Reference proteome</keyword>
<dbReference type="KEGG" id="gai:IMCC3135_07440"/>
<sequence length="59" mass="7081">MRYIAIQGPYTADMGWSQFADIRWSRSYKSRYTQLFYNPKTTPPSPLAKLRRRRPITIK</sequence>
<proteinExistence type="predicted"/>
<dbReference type="EMBL" id="CP018632">
    <property type="protein sequence ID" value="ASJ71594.1"/>
    <property type="molecule type" value="Genomic_DNA"/>
</dbReference>
<accession>A0A2Z2NWQ5</accession>
<gene>
    <name evidence="1" type="ORF">IMCC3135_07440</name>
</gene>
<protein>
    <submittedName>
        <fullName evidence="1">Uncharacterized protein</fullName>
    </submittedName>
</protein>
<organism evidence="1 2">
    <name type="scientific">Granulosicoccus antarcticus IMCC3135</name>
    <dbReference type="NCBI Taxonomy" id="1192854"/>
    <lineage>
        <taxon>Bacteria</taxon>
        <taxon>Pseudomonadati</taxon>
        <taxon>Pseudomonadota</taxon>
        <taxon>Gammaproteobacteria</taxon>
        <taxon>Chromatiales</taxon>
        <taxon>Granulosicoccaceae</taxon>
        <taxon>Granulosicoccus</taxon>
    </lineage>
</organism>
<reference evidence="1 2" key="1">
    <citation type="submission" date="2016-12" db="EMBL/GenBank/DDBJ databases">
        <authorList>
            <person name="Song W.-J."/>
            <person name="Kurnit D.M."/>
        </authorList>
    </citation>
    <scope>NUCLEOTIDE SEQUENCE [LARGE SCALE GENOMIC DNA]</scope>
    <source>
        <strain evidence="1 2">IMCC3135</strain>
    </source>
</reference>
<dbReference type="AlphaFoldDB" id="A0A2Z2NWQ5"/>